<evidence type="ECO:0000313" key="2">
    <source>
        <dbReference type="EMBL" id="BAU96217.1"/>
    </source>
</evidence>
<keyword evidence="3" id="KW-1185">Reference proteome</keyword>
<feature type="region of interest" description="Disordered" evidence="1">
    <location>
        <begin position="326"/>
        <end position="355"/>
    </location>
</feature>
<reference evidence="2 3" key="1">
    <citation type="submission" date="2016-02" db="EMBL/GenBank/DDBJ databases">
        <title>Corynebacterium glutamicum N24 whole genome sequencing project.</title>
        <authorList>
            <person name="Matsutani M."/>
            <person name="Nangtapong N."/>
            <person name="Yakushi T."/>
            <person name="Matsushita K."/>
        </authorList>
    </citation>
    <scope>NUCLEOTIDE SEQUENCE [LARGE SCALE GENOMIC DNA]</scope>
    <source>
        <strain evidence="2 3">N24</strain>
    </source>
</reference>
<sequence>MYGAVLVSRYIAKIYLDLGLTYAAKMYACGAAMMANQSPDDDVKTQIPKAIFQAARAAQMAGCWVDAAALTEIALLAHNSHATNPFDLSSHPDLEHHHTNELIEYLAVRTFWPDVEPLFRHAHPTTDRYELLSEQALHPDAAMLLDEERFQEFAREQFTGPVLADLGHTRTIDFEALGVRWVFKFDNDHASVLTAEGLVAAFQVFLADAARFHPVILRATTSIRIDTTRGASHASNDVLFDNDGDEVSVQINWSESTGDLDEISRSIISMSIRLLGEVHARPREDLMALLDSLGRDGISHKVLMGRPYNESADFLSKEHYERCAGATRPSSSDAFTPSSHESLAASTREGPDYNRAESLERIEQRYRTAESWSLSLAAFLEDPRGRKEIDRLQADGWLDWQILVTFVNVGLNWRVQREAIDPMSITPQQMRELATRPEEESELRLPVEFILEHLENNLFIQTVSVARNWKLRTQGGALGLDILRDLLVRRYHFGEDDVPHTNLFKIAADAEERASRG</sequence>
<accession>A0A160PQ65</accession>
<feature type="compositionally biased region" description="Polar residues" evidence="1">
    <location>
        <begin position="328"/>
        <end position="345"/>
    </location>
</feature>
<dbReference type="KEGG" id="csur:N24_1955"/>
<proteinExistence type="predicted"/>
<organism evidence="2 3">
    <name type="scientific">Corynebacterium suranareeae</name>
    <dbReference type="NCBI Taxonomy" id="2506452"/>
    <lineage>
        <taxon>Bacteria</taxon>
        <taxon>Bacillati</taxon>
        <taxon>Actinomycetota</taxon>
        <taxon>Actinomycetes</taxon>
        <taxon>Mycobacteriales</taxon>
        <taxon>Corynebacteriaceae</taxon>
        <taxon>Corynebacterium</taxon>
    </lineage>
</organism>
<protein>
    <submittedName>
        <fullName evidence="2">Uncharacterized protein</fullName>
    </submittedName>
</protein>
<name>A0A160PQ65_9CORY</name>
<dbReference type="EMBL" id="AP017369">
    <property type="protein sequence ID" value="BAU96217.1"/>
    <property type="molecule type" value="Genomic_DNA"/>
</dbReference>
<dbReference type="AlphaFoldDB" id="A0A160PQ65"/>
<gene>
    <name evidence="2" type="ORF">N24_1955</name>
</gene>
<evidence type="ECO:0000256" key="1">
    <source>
        <dbReference type="SAM" id="MobiDB-lite"/>
    </source>
</evidence>
<dbReference type="Proteomes" id="UP000218244">
    <property type="component" value="Chromosome"/>
</dbReference>
<evidence type="ECO:0000313" key="3">
    <source>
        <dbReference type="Proteomes" id="UP000218244"/>
    </source>
</evidence>